<evidence type="ECO:0000256" key="1">
    <source>
        <dbReference type="ARBA" id="ARBA00009795"/>
    </source>
</evidence>
<dbReference type="GO" id="GO:0030036">
    <property type="term" value="P:actin cytoskeleton organization"/>
    <property type="evidence" value="ECO:0007669"/>
    <property type="project" value="TreeGrafter"/>
</dbReference>
<evidence type="ECO:0000313" key="6">
    <source>
        <dbReference type="EMBL" id="ESP01263.1"/>
    </source>
</evidence>
<dbReference type="OrthoDB" id="5563016at2759"/>
<dbReference type="EMBL" id="KB200521">
    <property type="protein sequence ID" value="ESP01263.1"/>
    <property type="molecule type" value="Genomic_DNA"/>
</dbReference>
<accession>V4AVA1</accession>
<gene>
    <name evidence="6" type="ORF">LOTGIDRAFT_157437</name>
</gene>
<comment type="similarity">
    <text evidence="1">Belongs to the phosphatase and actin regulator family.</text>
</comment>
<dbReference type="Pfam" id="PF02755">
    <property type="entry name" value="RPEL"/>
    <property type="match status" value="1"/>
</dbReference>
<evidence type="ECO:0008006" key="8">
    <source>
        <dbReference type="Google" id="ProtNLM"/>
    </source>
</evidence>
<keyword evidence="7" id="KW-1185">Reference proteome</keyword>
<reference evidence="6 7" key="1">
    <citation type="journal article" date="2013" name="Nature">
        <title>Insights into bilaterian evolution from three spiralian genomes.</title>
        <authorList>
            <person name="Simakov O."/>
            <person name="Marletaz F."/>
            <person name="Cho S.J."/>
            <person name="Edsinger-Gonzales E."/>
            <person name="Havlak P."/>
            <person name="Hellsten U."/>
            <person name="Kuo D.H."/>
            <person name="Larsson T."/>
            <person name="Lv J."/>
            <person name="Arendt D."/>
            <person name="Savage R."/>
            <person name="Osoegawa K."/>
            <person name="de Jong P."/>
            <person name="Grimwood J."/>
            <person name="Chapman J.A."/>
            <person name="Shapiro H."/>
            <person name="Aerts A."/>
            <person name="Otillar R.P."/>
            <person name="Terry A.Y."/>
            <person name="Boore J.L."/>
            <person name="Grigoriev I.V."/>
            <person name="Lindberg D.R."/>
            <person name="Seaver E.C."/>
            <person name="Weisblat D.A."/>
            <person name="Putnam N.H."/>
            <person name="Rokhsar D.S."/>
        </authorList>
    </citation>
    <scope>NUCLEOTIDE SEQUENCE [LARGE SCALE GENOMIC DNA]</scope>
</reference>
<feature type="repeat" description="RPEL" evidence="4">
    <location>
        <begin position="74"/>
        <end position="99"/>
    </location>
</feature>
<dbReference type="Gene3D" id="6.10.140.2130">
    <property type="match status" value="1"/>
</dbReference>
<dbReference type="STRING" id="225164.V4AVA1"/>
<dbReference type="RefSeq" id="XP_009047897.1">
    <property type="nucleotide sequence ID" value="XM_009049649.1"/>
</dbReference>
<name>V4AVA1_LOTGI</name>
<evidence type="ECO:0000256" key="4">
    <source>
        <dbReference type="PROSITE-ProRule" id="PRU00401"/>
    </source>
</evidence>
<dbReference type="InterPro" id="IPR004018">
    <property type="entry name" value="RPEL_repeat"/>
</dbReference>
<keyword evidence="3" id="KW-0009">Actin-binding</keyword>
<evidence type="ECO:0000256" key="3">
    <source>
        <dbReference type="ARBA" id="ARBA00023203"/>
    </source>
</evidence>
<dbReference type="PANTHER" id="PTHR12751">
    <property type="entry name" value="PHOSPHATASE AND ACTIN REGULATOR PHACTR"/>
    <property type="match status" value="1"/>
</dbReference>
<dbReference type="PANTHER" id="PTHR12751:SF18">
    <property type="entry name" value="PHOSPHATASE AND ACTIN REGULATOR 1"/>
    <property type="match status" value="1"/>
</dbReference>
<dbReference type="AlphaFoldDB" id="V4AVA1"/>
<evidence type="ECO:0000313" key="7">
    <source>
        <dbReference type="Proteomes" id="UP000030746"/>
    </source>
</evidence>
<dbReference type="CTD" id="20237364"/>
<organism evidence="6 7">
    <name type="scientific">Lottia gigantea</name>
    <name type="common">Giant owl limpet</name>
    <dbReference type="NCBI Taxonomy" id="225164"/>
    <lineage>
        <taxon>Eukaryota</taxon>
        <taxon>Metazoa</taxon>
        <taxon>Spiralia</taxon>
        <taxon>Lophotrochozoa</taxon>
        <taxon>Mollusca</taxon>
        <taxon>Gastropoda</taxon>
        <taxon>Patellogastropoda</taxon>
        <taxon>Lottioidea</taxon>
        <taxon>Lottiidae</taxon>
        <taxon>Lottia</taxon>
    </lineage>
</organism>
<evidence type="ECO:0000256" key="5">
    <source>
        <dbReference type="SAM" id="MobiDB-lite"/>
    </source>
</evidence>
<sequence length="117" mass="13383">MTEVAKNVSGSVILKSVKELDIDSRKNGDMKTGSLGMNTPPPERKSKFSALGRLFKPWKWKRKKKSEKIEKTAVDLERKISMRTSRDELIRKGVLKDVEEIPQTNHLPKIGLYMMPT</sequence>
<evidence type="ECO:0000256" key="2">
    <source>
        <dbReference type="ARBA" id="ARBA00022737"/>
    </source>
</evidence>
<dbReference type="GO" id="GO:0003779">
    <property type="term" value="F:actin binding"/>
    <property type="evidence" value="ECO:0007669"/>
    <property type="project" value="UniProtKB-KW"/>
</dbReference>
<protein>
    <recommendedName>
        <fullName evidence="8">Phosphatase and actin regulator</fullName>
    </recommendedName>
</protein>
<dbReference type="Proteomes" id="UP000030746">
    <property type="component" value="Unassembled WGS sequence"/>
</dbReference>
<dbReference type="PROSITE" id="PS51073">
    <property type="entry name" value="RPEL"/>
    <property type="match status" value="1"/>
</dbReference>
<dbReference type="HOGENOM" id="CLU_2087529_0_0_1"/>
<feature type="region of interest" description="Disordered" evidence="5">
    <location>
        <begin position="25"/>
        <end position="47"/>
    </location>
</feature>
<dbReference type="SMART" id="SM00707">
    <property type="entry name" value="RPEL"/>
    <property type="match status" value="1"/>
</dbReference>
<dbReference type="KEGG" id="lgi:LOTGIDRAFT_157437"/>
<proteinExistence type="inferred from homology"/>
<dbReference type="GeneID" id="20237364"/>
<keyword evidence="2" id="KW-0677">Repeat</keyword>